<dbReference type="PANTHER" id="PTHR32089:SF114">
    <property type="entry name" value="METHYL-ACCEPTING CHEMOTAXIS PROTEIN MCPB"/>
    <property type="match status" value="1"/>
</dbReference>
<dbReference type="Pfam" id="PF02743">
    <property type="entry name" value="dCache_1"/>
    <property type="match status" value="1"/>
</dbReference>
<dbReference type="RefSeq" id="WP_084364782.1">
    <property type="nucleotide sequence ID" value="NZ_LTBA01000017.1"/>
</dbReference>
<dbReference type="GO" id="GO:0005886">
    <property type="term" value="C:plasma membrane"/>
    <property type="evidence" value="ECO:0007669"/>
    <property type="project" value="UniProtKB-SubCell"/>
</dbReference>
<dbReference type="InterPro" id="IPR003660">
    <property type="entry name" value="HAMP_dom"/>
</dbReference>
<evidence type="ECO:0000313" key="13">
    <source>
        <dbReference type="EMBL" id="KYH34410.1"/>
    </source>
</evidence>
<gene>
    <name evidence="13" type="primary">mcpC_6</name>
    <name evidence="13" type="ORF">CLTEP_16430</name>
</gene>
<comment type="similarity">
    <text evidence="8">Belongs to the methyl-accepting chemotaxis (MCP) protein family.</text>
</comment>
<dbReference type="OrthoDB" id="13222at2"/>
<evidence type="ECO:0000313" key="14">
    <source>
        <dbReference type="Proteomes" id="UP000075531"/>
    </source>
</evidence>
<evidence type="ECO:0000256" key="8">
    <source>
        <dbReference type="ARBA" id="ARBA00029447"/>
    </source>
</evidence>
<reference evidence="13 14" key="1">
    <citation type="submission" date="2016-02" db="EMBL/GenBank/DDBJ databases">
        <title>Genome sequence of Clostridium tepidiprofundi DSM 19306.</title>
        <authorList>
            <person name="Poehlein A."/>
            <person name="Daniel R."/>
        </authorList>
    </citation>
    <scope>NUCLEOTIDE SEQUENCE [LARGE SCALE GENOMIC DNA]</scope>
    <source>
        <strain evidence="13 14">DSM 19306</strain>
    </source>
</reference>
<dbReference type="Gene3D" id="1.10.287.950">
    <property type="entry name" value="Methyl-accepting chemotaxis protein"/>
    <property type="match status" value="1"/>
</dbReference>
<evidence type="ECO:0000256" key="6">
    <source>
        <dbReference type="ARBA" id="ARBA00023136"/>
    </source>
</evidence>
<dbReference type="GO" id="GO:0006935">
    <property type="term" value="P:chemotaxis"/>
    <property type="evidence" value="ECO:0007669"/>
    <property type="project" value="UniProtKB-KW"/>
</dbReference>
<evidence type="ECO:0000256" key="10">
    <source>
        <dbReference type="SAM" id="Phobius"/>
    </source>
</evidence>
<keyword evidence="5 10" id="KW-1133">Transmembrane helix</keyword>
<evidence type="ECO:0000256" key="2">
    <source>
        <dbReference type="ARBA" id="ARBA00022475"/>
    </source>
</evidence>
<dbReference type="Gene3D" id="1.10.8.500">
    <property type="entry name" value="HAMP domain in histidine kinase"/>
    <property type="match status" value="1"/>
</dbReference>
<dbReference type="EMBL" id="LTBA01000017">
    <property type="protein sequence ID" value="KYH34410.1"/>
    <property type="molecule type" value="Genomic_DNA"/>
</dbReference>
<dbReference type="SMART" id="SM00283">
    <property type="entry name" value="MA"/>
    <property type="match status" value="1"/>
</dbReference>
<dbReference type="Gene3D" id="3.30.450.20">
    <property type="entry name" value="PAS domain"/>
    <property type="match status" value="2"/>
</dbReference>
<keyword evidence="3" id="KW-0145">Chemotaxis</keyword>
<keyword evidence="6 10" id="KW-0472">Membrane</keyword>
<dbReference type="CDD" id="cd06225">
    <property type="entry name" value="HAMP"/>
    <property type="match status" value="1"/>
</dbReference>
<dbReference type="Pfam" id="PF00015">
    <property type="entry name" value="MCPsignal"/>
    <property type="match status" value="1"/>
</dbReference>
<evidence type="ECO:0000259" key="12">
    <source>
        <dbReference type="PROSITE" id="PS50885"/>
    </source>
</evidence>
<dbReference type="Pfam" id="PF00672">
    <property type="entry name" value="HAMP"/>
    <property type="match status" value="1"/>
</dbReference>
<dbReference type="SMART" id="SM00304">
    <property type="entry name" value="HAMP"/>
    <property type="match status" value="1"/>
</dbReference>
<dbReference type="CDD" id="cd12912">
    <property type="entry name" value="PDC2_MCP_like"/>
    <property type="match status" value="1"/>
</dbReference>
<dbReference type="PANTHER" id="PTHR32089">
    <property type="entry name" value="METHYL-ACCEPTING CHEMOTAXIS PROTEIN MCPB"/>
    <property type="match status" value="1"/>
</dbReference>
<dbReference type="PATRIC" id="fig|1121338.3.peg.1691"/>
<feature type="domain" description="Methyl-accepting transducer" evidence="11">
    <location>
        <begin position="384"/>
        <end position="641"/>
    </location>
</feature>
<evidence type="ECO:0000256" key="9">
    <source>
        <dbReference type="PROSITE-ProRule" id="PRU00284"/>
    </source>
</evidence>
<dbReference type="PROSITE" id="PS50885">
    <property type="entry name" value="HAMP"/>
    <property type="match status" value="1"/>
</dbReference>
<organism evidence="13 14">
    <name type="scientific">Clostridium tepidiprofundi DSM 19306</name>
    <dbReference type="NCBI Taxonomy" id="1121338"/>
    <lineage>
        <taxon>Bacteria</taxon>
        <taxon>Bacillati</taxon>
        <taxon>Bacillota</taxon>
        <taxon>Clostridia</taxon>
        <taxon>Eubacteriales</taxon>
        <taxon>Clostridiaceae</taxon>
        <taxon>Clostridium</taxon>
    </lineage>
</organism>
<keyword evidence="14" id="KW-1185">Reference proteome</keyword>
<dbReference type="GO" id="GO:0007165">
    <property type="term" value="P:signal transduction"/>
    <property type="evidence" value="ECO:0007669"/>
    <property type="project" value="UniProtKB-KW"/>
</dbReference>
<accession>A0A151B3P4</accession>
<dbReference type="GO" id="GO:0004888">
    <property type="term" value="F:transmembrane signaling receptor activity"/>
    <property type="evidence" value="ECO:0007669"/>
    <property type="project" value="InterPro"/>
</dbReference>
<dbReference type="PROSITE" id="PS50111">
    <property type="entry name" value="CHEMOTAXIS_TRANSDUC_2"/>
    <property type="match status" value="1"/>
</dbReference>
<dbReference type="CDD" id="cd12913">
    <property type="entry name" value="PDC1_MCP_like"/>
    <property type="match status" value="1"/>
</dbReference>
<dbReference type="InterPro" id="IPR029151">
    <property type="entry name" value="Sensor-like_sf"/>
</dbReference>
<dbReference type="AlphaFoldDB" id="A0A151B3P4"/>
<dbReference type="SUPFAM" id="SSF58104">
    <property type="entry name" value="Methyl-accepting chemotaxis protein (MCP) signaling domain"/>
    <property type="match status" value="1"/>
</dbReference>
<feature type="transmembrane region" description="Helical" evidence="10">
    <location>
        <begin position="21"/>
        <end position="43"/>
    </location>
</feature>
<comment type="caution">
    <text evidence="13">The sequence shown here is derived from an EMBL/GenBank/DDBJ whole genome shotgun (WGS) entry which is preliminary data.</text>
</comment>
<dbReference type="InterPro" id="IPR004089">
    <property type="entry name" value="MCPsignal_dom"/>
</dbReference>
<evidence type="ECO:0000256" key="1">
    <source>
        <dbReference type="ARBA" id="ARBA00004651"/>
    </source>
</evidence>
<dbReference type="CDD" id="cd11386">
    <property type="entry name" value="MCP_signal"/>
    <property type="match status" value="1"/>
</dbReference>
<proteinExistence type="inferred from homology"/>
<keyword evidence="4 10" id="KW-0812">Transmembrane</keyword>
<evidence type="ECO:0000256" key="4">
    <source>
        <dbReference type="ARBA" id="ARBA00022692"/>
    </source>
</evidence>
<evidence type="ECO:0000259" key="11">
    <source>
        <dbReference type="PROSITE" id="PS50111"/>
    </source>
</evidence>
<name>A0A151B3P4_9CLOT</name>
<evidence type="ECO:0000256" key="3">
    <source>
        <dbReference type="ARBA" id="ARBA00022500"/>
    </source>
</evidence>
<comment type="subcellular location">
    <subcellularLocation>
        <location evidence="1">Cell membrane</location>
        <topology evidence="1">Multi-pass membrane protein</topology>
    </subcellularLocation>
</comment>
<keyword evidence="7 9" id="KW-0807">Transducer</keyword>
<sequence>MKKHQKLKNMSKKTYKDKTKHKLIIILILAMLVPMLVLGYLSYKQAFNVLENKLSITTQQIVDEAEKRLDEFLLSRENEVKILSSGMNELLSDENTKYDKLLKRVKYADESAQSTYFADLYGNMYIYPSQKFKDGYDPRVRPWYKKAIENEGKVIWTEPYIDATSGKAVITVANTVIKNGNVIGVAAIDVDLKKLSYSISKTKIGEKGYLFLTDSNGITIAHPQSEFIGTYNATKTGFWKKVKKDDRGFSRYEYEGQNKFITFATNKRTGWKLVASMSEQELLNDTNIIRNFLIYGAIIAIVLALVLSLILAKNITKPLEELKKVFDKASNGDLTVRVNVKNNDEFGEVGDGFNTMVESITDLFKKVIESSNTVKGASKELADMAYQSANVTNEISKAIEDVAKAAGEQANDAEDGASKVEEIGILMDKISSATENISNISNDTNELTEKGADMVTVLESKTLETEKSSKNVNDIVVDVAKNIEGIGVIIETIVAIAEQTNLLALNANIEAARAGEHGKGFAVVAEEVRKLAEQSSDSAEDIKKIINDIQGKARTAVSAMEISKTVVNEQNEAVTQTGKIFNEIAESIKLLNDKVIRIKQDSENMVDKKNGLINAIENISAASQQTSAATQEISSSAEEQFSSMEELSQQTEELKSIAEDLEKAVNNFII</sequence>
<dbReference type="STRING" id="1121338.CLTEP_16430"/>
<dbReference type="InterPro" id="IPR004090">
    <property type="entry name" value="Chemotax_Me-accpt_rcpt"/>
</dbReference>
<dbReference type="InterPro" id="IPR033479">
    <property type="entry name" value="dCache_1"/>
</dbReference>
<dbReference type="SUPFAM" id="SSF103190">
    <property type="entry name" value="Sensory domain-like"/>
    <property type="match status" value="1"/>
</dbReference>
<dbReference type="Proteomes" id="UP000075531">
    <property type="component" value="Unassembled WGS sequence"/>
</dbReference>
<protein>
    <submittedName>
        <fullName evidence="13">Methyl-accepting chemotaxis protein McpC</fullName>
    </submittedName>
</protein>
<evidence type="ECO:0000256" key="5">
    <source>
        <dbReference type="ARBA" id="ARBA00022989"/>
    </source>
</evidence>
<evidence type="ECO:0000256" key="7">
    <source>
        <dbReference type="ARBA" id="ARBA00023224"/>
    </source>
</evidence>
<feature type="domain" description="HAMP" evidence="12">
    <location>
        <begin position="313"/>
        <end position="365"/>
    </location>
</feature>
<dbReference type="PRINTS" id="PR00260">
    <property type="entry name" value="CHEMTRNSDUCR"/>
</dbReference>
<feature type="transmembrane region" description="Helical" evidence="10">
    <location>
        <begin position="292"/>
        <end position="312"/>
    </location>
</feature>
<keyword evidence="2" id="KW-1003">Cell membrane</keyword>